<gene>
    <name evidence="2" type="ORF">RBSWK_06333</name>
</gene>
<dbReference type="EMBL" id="AMWG01000183">
    <property type="protein sequence ID" value="ELP29714.1"/>
    <property type="molecule type" value="Genomic_DNA"/>
</dbReference>
<evidence type="ECO:0000313" key="2">
    <source>
        <dbReference type="EMBL" id="ELP29714.1"/>
    </source>
</evidence>
<comment type="caution">
    <text evidence="2">The sequence shown here is derived from an EMBL/GenBank/DDBJ whole genome shotgun (WGS) entry which is preliminary data.</text>
</comment>
<accession>L7C6A1</accession>
<dbReference type="AlphaFoldDB" id="L7C6A1"/>
<dbReference type="SUPFAM" id="SSF49464">
    <property type="entry name" value="Carboxypeptidase regulatory domain-like"/>
    <property type="match status" value="1"/>
</dbReference>
<dbReference type="RefSeq" id="WP_007340763.1">
    <property type="nucleotide sequence ID" value="NZ_AMWG01000183.1"/>
</dbReference>
<dbReference type="PATRIC" id="fig|993516.3.peg.6794"/>
<dbReference type="InterPro" id="IPR008969">
    <property type="entry name" value="CarboxyPept-like_regulatory"/>
</dbReference>
<protein>
    <recommendedName>
        <fullName evidence="4">Lipoprotein</fullName>
    </recommendedName>
</protein>
<evidence type="ECO:0008006" key="4">
    <source>
        <dbReference type="Google" id="ProtNLM"/>
    </source>
</evidence>
<reference evidence="2 3" key="1">
    <citation type="journal article" date="2013" name="Mar. Genomics">
        <title>Expression of sulfatases in Rhodopirellula baltica and the diversity of sulfatases in the genus Rhodopirellula.</title>
        <authorList>
            <person name="Wegner C.E."/>
            <person name="Richter-Heitmann T."/>
            <person name="Klindworth A."/>
            <person name="Klockow C."/>
            <person name="Richter M."/>
            <person name="Achstetter T."/>
            <person name="Glockner F.O."/>
            <person name="Harder J."/>
        </authorList>
    </citation>
    <scope>NUCLEOTIDE SEQUENCE [LARGE SCALE GENOMIC DNA]</scope>
    <source>
        <strain evidence="2 3">SWK14</strain>
    </source>
</reference>
<evidence type="ECO:0000313" key="3">
    <source>
        <dbReference type="Proteomes" id="UP000010959"/>
    </source>
</evidence>
<sequence length="172" mass="18558">MLQQQTRGCLAIAAGVPLLIASCTFIRGKIPLWAIPAVHGVVSDEATGNPIESALVTVSNDADPDIVATALTDQNGRYTTKPALTHEWFTFPGDRVEHCTVSVAADGYITTDATAVHDTYELYAGKPAADRYIDFILRPDAAGDARKYNEWDVERDANGEPNRAPEPGLQAF</sequence>
<dbReference type="Gene3D" id="2.60.40.1120">
    <property type="entry name" value="Carboxypeptidase-like, regulatory domain"/>
    <property type="match status" value="1"/>
</dbReference>
<proteinExistence type="predicted"/>
<evidence type="ECO:0000256" key="1">
    <source>
        <dbReference type="SAM" id="MobiDB-lite"/>
    </source>
</evidence>
<organism evidence="2 3">
    <name type="scientific">Rhodopirellula baltica SWK14</name>
    <dbReference type="NCBI Taxonomy" id="993516"/>
    <lineage>
        <taxon>Bacteria</taxon>
        <taxon>Pseudomonadati</taxon>
        <taxon>Planctomycetota</taxon>
        <taxon>Planctomycetia</taxon>
        <taxon>Pirellulales</taxon>
        <taxon>Pirellulaceae</taxon>
        <taxon>Rhodopirellula</taxon>
    </lineage>
</organism>
<dbReference type="Pfam" id="PF13620">
    <property type="entry name" value="CarboxypepD_reg"/>
    <property type="match status" value="1"/>
</dbReference>
<dbReference type="PROSITE" id="PS51257">
    <property type="entry name" value="PROKAR_LIPOPROTEIN"/>
    <property type="match status" value="1"/>
</dbReference>
<feature type="region of interest" description="Disordered" evidence="1">
    <location>
        <begin position="152"/>
        <end position="172"/>
    </location>
</feature>
<dbReference type="Proteomes" id="UP000010959">
    <property type="component" value="Unassembled WGS sequence"/>
</dbReference>
<name>L7C6A1_RHOBT</name>